<comment type="caution">
    <text evidence="1">The sequence shown here is derived from an EMBL/GenBank/DDBJ whole genome shotgun (WGS) entry which is preliminary data.</text>
</comment>
<dbReference type="RefSeq" id="WP_203850800.1">
    <property type="nucleotide sequence ID" value="NZ_BAAAVW010000008.1"/>
</dbReference>
<proteinExistence type="predicted"/>
<reference evidence="1" key="1">
    <citation type="submission" date="2021-01" db="EMBL/GenBank/DDBJ databases">
        <title>Whole genome shotgun sequence of Dactylosporangium siamense NBRC 106093.</title>
        <authorList>
            <person name="Komaki H."/>
            <person name="Tamura T."/>
        </authorList>
    </citation>
    <scope>NUCLEOTIDE SEQUENCE</scope>
    <source>
        <strain evidence="1">NBRC 106093</strain>
    </source>
</reference>
<dbReference type="EMBL" id="BONQ01000111">
    <property type="protein sequence ID" value="GIG49105.1"/>
    <property type="molecule type" value="Genomic_DNA"/>
</dbReference>
<protein>
    <submittedName>
        <fullName evidence="1">Uncharacterized protein</fullName>
    </submittedName>
</protein>
<dbReference type="Proteomes" id="UP000660611">
    <property type="component" value="Unassembled WGS sequence"/>
</dbReference>
<accession>A0A919UEY2</accession>
<evidence type="ECO:0000313" key="2">
    <source>
        <dbReference type="Proteomes" id="UP000660611"/>
    </source>
</evidence>
<keyword evidence="2" id="KW-1185">Reference proteome</keyword>
<organism evidence="1 2">
    <name type="scientific">Dactylosporangium siamense</name>
    <dbReference type="NCBI Taxonomy" id="685454"/>
    <lineage>
        <taxon>Bacteria</taxon>
        <taxon>Bacillati</taxon>
        <taxon>Actinomycetota</taxon>
        <taxon>Actinomycetes</taxon>
        <taxon>Micromonosporales</taxon>
        <taxon>Micromonosporaceae</taxon>
        <taxon>Dactylosporangium</taxon>
    </lineage>
</organism>
<sequence>MYISTQHVPDAHPVDTAWVDRALSTAGDPLGTLPGDPLGALIGRPLGAGDGIMITGWSAPGPDRLALLGAHLGSAPGPARFMQVVGFDGPRSQEWADAEEFASTRRLWPATRDIPGIVCTLRLRAADNAVTIVTLAETADAIDDGIRAVMSTTLLPEENPALLSRPDRMGVYRLMHADLPIEGSRA</sequence>
<evidence type="ECO:0000313" key="1">
    <source>
        <dbReference type="EMBL" id="GIG49105.1"/>
    </source>
</evidence>
<gene>
    <name evidence="1" type="ORF">Dsi01nite_071460</name>
</gene>
<dbReference type="AlphaFoldDB" id="A0A919UEY2"/>
<name>A0A919UEY2_9ACTN</name>